<dbReference type="Gene3D" id="1.10.1240.10">
    <property type="entry name" value="Methionine synthase domain"/>
    <property type="match status" value="1"/>
</dbReference>
<dbReference type="InterPro" id="IPR009061">
    <property type="entry name" value="DNA-bd_dom_put_sf"/>
</dbReference>
<keyword evidence="3" id="KW-0238">DNA-binding</keyword>
<sequence length="300" mass="33028">MSTLSFNIAAVERDTGLSKDVLRMWERRYGFPVPERDANGERLYPAAQVERLRLIKRLMDQGHRPGKLIAAPEEELAALAPRRPRETAAPLPKAAGDSLDELIEYIRRHDGPGFQQAMQQRLVRQGLQAFVQDTVAPLTRRVGEAWEEGNIEVFEEHLFTELTKRLLRQTIATLPAGRGPRVLLTTVPEEQHVLGLLMVEALLALEGAECIPLGTQMPLLDIGRAAEAHAADIVALSFSIAFPQRQIGGLVQHLRQILPPTVALWVGGGGIRRLAAQPGVALLPQLPDAIAALQAWRGTH</sequence>
<dbReference type="CDD" id="cd02065">
    <property type="entry name" value="B12-binding_like"/>
    <property type="match status" value="1"/>
</dbReference>
<evidence type="ECO:0000259" key="5">
    <source>
        <dbReference type="PROSITE" id="PS50937"/>
    </source>
</evidence>
<dbReference type="SUPFAM" id="SSF46955">
    <property type="entry name" value="Putative DNA-binding domain"/>
    <property type="match status" value="1"/>
</dbReference>
<dbReference type="Pfam" id="PF02607">
    <property type="entry name" value="B12-binding_2"/>
    <property type="match status" value="1"/>
</dbReference>
<reference evidence="7" key="1">
    <citation type="submission" date="2020-04" db="EMBL/GenBank/DDBJ databases">
        <title>Deep metagenomics examines the oral microbiome during advanced dental caries in children, revealing novel taxa and co-occurrences with host molecules.</title>
        <authorList>
            <person name="Baker J.L."/>
            <person name="Morton J.T."/>
            <person name="Dinis M."/>
            <person name="Alvarez R."/>
            <person name="Tran N.C."/>
            <person name="Knight R."/>
            <person name="Edlund A."/>
        </authorList>
    </citation>
    <scope>NUCLEOTIDE SEQUENCE</scope>
    <source>
        <strain evidence="7">JCVI_32_bin.24</strain>
    </source>
</reference>
<evidence type="ECO:0000313" key="8">
    <source>
        <dbReference type="Proteomes" id="UP000718593"/>
    </source>
</evidence>
<dbReference type="PROSITE" id="PS50937">
    <property type="entry name" value="HTH_MERR_2"/>
    <property type="match status" value="1"/>
</dbReference>
<dbReference type="Pfam" id="PF13411">
    <property type="entry name" value="MerR_1"/>
    <property type="match status" value="1"/>
</dbReference>
<dbReference type="PANTHER" id="PTHR30204">
    <property type="entry name" value="REDOX-CYCLING DRUG-SENSING TRANSCRIPTIONAL ACTIVATOR SOXR"/>
    <property type="match status" value="1"/>
</dbReference>
<dbReference type="Gene3D" id="3.40.50.280">
    <property type="entry name" value="Cobalamin-binding domain"/>
    <property type="match status" value="1"/>
</dbReference>
<keyword evidence="2" id="KW-0805">Transcription regulation</keyword>
<dbReference type="GO" id="GO:0046872">
    <property type="term" value="F:metal ion binding"/>
    <property type="evidence" value="ECO:0007669"/>
    <property type="project" value="InterPro"/>
</dbReference>
<evidence type="ECO:0000259" key="6">
    <source>
        <dbReference type="PROSITE" id="PS51332"/>
    </source>
</evidence>
<dbReference type="InterPro" id="IPR000551">
    <property type="entry name" value="MerR-type_HTH_dom"/>
</dbReference>
<dbReference type="InterPro" id="IPR006158">
    <property type="entry name" value="Cobalamin-bd"/>
</dbReference>
<evidence type="ECO:0000313" key="7">
    <source>
        <dbReference type="EMBL" id="MBF1164669.1"/>
    </source>
</evidence>
<dbReference type="GO" id="GO:0003677">
    <property type="term" value="F:DNA binding"/>
    <property type="evidence" value="ECO:0007669"/>
    <property type="project" value="UniProtKB-KW"/>
</dbReference>
<dbReference type="InterPro" id="IPR047057">
    <property type="entry name" value="MerR_fam"/>
</dbReference>
<gene>
    <name evidence="7" type="ORF">HXL68_06475</name>
</gene>
<accession>A0A930FYU0</accession>
<proteinExistence type="predicted"/>
<feature type="domain" description="HTH merR-type" evidence="5">
    <location>
        <begin position="5"/>
        <end position="62"/>
    </location>
</feature>
<dbReference type="AlphaFoldDB" id="A0A930FYU0"/>
<dbReference type="Pfam" id="PF02310">
    <property type="entry name" value="B12-binding"/>
    <property type="match status" value="1"/>
</dbReference>
<organism evidence="7 8">
    <name type="scientific">Dechloromonas agitata</name>
    <dbReference type="NCBI Taxonomy" id="73030"/>
    <lineage>
        <taxon>Bacteria</taxon>
        <taxon>Pseudomonadati</taxon>
        <taxon>Pseudomonadota</taxon>
        <taxon>Betaproteobacteria</taxon>
        <taxon>Rhodocyclales</taxon>
        <taxon>Azonexaceae</taxon>
        <taxon>Dechloromonas</taxon>
    </lineage>
</organism>
<evidence type="ECO:0000256" key="2">
    <source>
        <dbReference type="ARBA" id="ARBA00023015"/>
    </source>
</evidence>
<evidence type="ECO:0000256" key="1">
    <source>
        <dbReference type="ARBA" id="ARBA00022491"/>
    </source>
</evidence>
<keyword evidence="1" id="KW-0678">Repressor</keyword>
<name>A0A930FYU0_9RHOO</name>
<comment type="caution">
    <text evidence="7">The sequence shown here is derived from an EMBL/GenBank/DDBJ whole genome shotgun (WGS) entry which is preliminary data.</text>
</comment>
<dbReference type="SMART" id="SM00422">
    <property type="entry name" value="HTH_MERR"/>
    <property type="match status" value="1"/>
</dbReference>
<dbReference type="SUPFAM" id="SSF52242">
    <property type="entry name" value="Cobalamin (vitamin B12)-binding domain"/>
    <property type="match status" value="1"/>
</dbReference>
<evidence type="ECO:0000256" key="3">
    <source>
        <dbReference type="ARBA" id="ARBA00023125"/>
    </source>
</evidence>
<feature type="domain" description="B12-binding" evidence="6">
    <location>
        <begin position="179"/>
        <end position="300"/>
    </location>
</feature>
<dbReference type="GO" id="GO:0003700">
    <property type="term" value="F:DNA-binding transcription factor activity"/>
    <property type="evidence" value="ECO:0007669"/>
    <property type="project" value="InterPro"/>
</dbReference>
<keyword evidence="4" id="KW-0804">Transcription</keyword>
<dbReference type="PANTHER" id="PTHR30204:SF69">
    <property type="entry name" value="MERR-FAMILY TRANSCRIPTIONAL REGULATOR"/>
    <property type="match status" value="1"/>
</dbReference>
<evidence type="ECO:0000256" key="4">
    <source>
        <dbReference type="ARBA" id="ARBA00023163"/>
    </source>
</evidence>
<dbReference type="InterPro" id="IPR003759">
    <property type="entry name" value="Cbl-bd_cap"/>
</dbReference>
<dbReference type="InterPro" id="IPR036594">
    <property type="entry name" value="Meth_synthase_dom"/>
</dbReference>
<dbReference type="PROSITE" id="PS51332">
    <property type="entry name" value="B12_BINDING"/>
    <property type="match status" value="1"/>
</dbReference>
<dbReference type="CDD" id="cd01104">
    <property type="entry name" value="HTH_MlrA-CarA"/>
    <property type="match status" value="1"/>
</dbReference>
<dbReference type="EMBL" id="JABZMI010000096">
    <property type="protein sequence ID" value="MBF1164669.1"/>
    <property type="molecule type" value="Genomic_DNA"/>
</dbReference>
<dbReference type="RefSeq" id="WP_027456575.1">
    <property type="nucleotide sequence ID" value="NZ_JARBJQ010000009.1"/>
</dbReference>
<dbReference type="Proteomes" id="UP000718593">
    <property type="component" value="Unassembled WGS sequence"/>
</dbReference>
<dbReference type="Gene3D" id="1.10.1660.10">
    <property type="match status" value="1"/>
</dbReference>
<protein>
    <submittedName>
        <fullName evidence="7">MerR family transcriptional regulator</fullName>
    </submittedName>
</protein>
<dbReference type="GO" id="GO:0031419">
    <property type="term" value="F:cobalamin binding"/>
    <property type="evidence" value="ECO:0007669"/>
    <property type="project" value="InterPro"/>
</dbReference>
<dbReference type="InterPro" id="IPR036724">
    <property type="entry name" value="Cobalamin-bd_sf"/>
</dbReference>